<evidence type="ECO:0000256" key="1">
    <source>
        <dbReference type="SAM" id="MobiDB-lite"/>
    </source>
</evidence>
<accession>A0A2X0LU11</accession>
<name>A0A2X0LU11_9BASI</name>
<reference evidence="2 3" key="1">
    <citation type="submission" date="2016-11" db="EMBL/GenBank/DDBJ databases">
        <authorList>
            <person name="Jaros S."/>
            <person name="Januszkiewicz K."/>
            <person name="Wedrychowicz H."/>
        </authorList>
    </citation>
    <scope>NUCLEOTIDE SEQUENCE [LARGE SCALE GENOMIC DNA]</scope>
</reference>
<evidence type="ECO:0000313" key="2">
    <source>
        <dbReference type="EMBL" id="SGY14395.1"/>
    </source>
</evidence>
<dbReference type="AlphaFoldDB" id="A0A2X0LU11"/>
<proteinExistence type="predicted"/>
<organism evidence="2 3">
    <name type="scientific">Microbotryum silenes-dioicae</name>
    <dbReference type="NCBI Taxonomy" id="796604"/>
    <lineage>
        <taxon>Eukaryota</taxon>
        <taxon>Fungi</taxon>
        <taxon>Dikarya</taxon>
        <taxon>Basidiomycota</taxon>
        <taxon>Pucciniomycotina</taxon>
        <taxon>Microbotryomycetes</taxon>
        <taxon>Microbotryales</taxon>
        <taxon>Microbotryaceae</taxon>
        <taxon>Microbotryum</taxon>
    </lineage>
</organism>
<evidence type="ECO:0000313" key="3">
    <source>
        <dbReference type="Proteomes" id="UP000249464"/>
    </source>
</evidence>
<protein>
    <submittedName>
        <fullName evidence="2">BQ5605_C010g06168 protein</fullName>
    </submittedName>
</protein>
<dbReference type="Proteomes" id="UP000249464">
    <property type="component" value="Unassembled WGS sequence"/>
</dbReference>
<gene>
    <name evidence="2" type="primary">BQ5605_C010g06168</name>
    <name evidence="2" type="ORF">BQ5605_C010G06168</name>
</gene>
<sequence>MRENGAPHLHMCHLASPPHWVSAPRHRNTTGDHATQSSHKSGELLQKAAAEQGDHFGG</sequence>
<feature type="region of interest" description="Disordered" evidence="1">
    <location>
        <begin position="1"/>
        <end position="58"/>
    </location>
</feature>
<dbReference type="EMBL" id="FQNC01000012">
    <property type="protein sequence ID" value="SGY14395.1"/>
    <property type="molecule type" value="Genomic_DNA"/>
</dbReference>
<keyword evidence="3" id="KW-1185">Reference proteome</keyword>